<evidence type="ECO:0000313" key="7">
    <source>
        <dbReference type="Proteomes" id="UP000289562"/>
    </source>
</evidence>
<keyword evidence="6" id="KW-0540">Nuclease</keyword>
<dbReference type="RefSeq" id="WP_129160216.1">
    <property type="nucleotide sequence ID" value="NZ_PJUX01000048.1"/>
</dbReference>
<keyword evidence="3" id="KW-0238">DNA-binding</keyword>
<comment type="similarity">
    <text evidence="1">Belongs to the type-I restriction system S methylase family.</text>
</comment>
<evidence type="ECO:0000313" key="6">
    <source>
        <dbReference type="EMBL" id="RXU85103.1"/>
    </source>
</evidence>
<name>A0AB37VQE7_ENTFC</name>
<dbReference type="GO" id="GO:0004519">
    <property type="term" value="F:endonuclease activity"/>
    <property type="evidence" value="ECO:0007669"/>
    <property type="project" value="UniProtKB-KW"/>
</dbReference>
<dbReference type="CDD" id="cd17283">
    <property type="entry name" value="RMtype1_S_Hpy180ORF7835P_TRD2-CR2_like"/>
    <property type="match status" value="1"/>
</dbReference>
<feature type="domain" description="Type I restriction modification DNA specificity" evidence="5">
    <location>
        <begin position="85"/>
        <end position="245"/>
    </location>
</feature>
<dbReference type="Proteomes" id="UP000289562">
    <property type="component" value="Unassembled WGS sequence"/>
</dbReference>
<dbReference type="GO" id="GO:0009307">
    <property type="term" value="P:DNA restriction-modification system"/>
    <property type="evidence" value="ECO:0007669"/>
    <property type="project" value="UniProtKB-KW"/>
</dbReference>
<dbReference type="GO" id="GO:0003677">
    <property type="term" value="F:DNA binding"/>
    <property type="evidence" value="ECO:0007669"/>
    <property type="project" value="UniProtKB-KW"/>
</dbReference>
<evidence type="ECO:0000256" key="4">
    <source>
        <dbReference type="ARBA" id="ARBA00038652"/>
    </source>
</evidence>
<dbReference type="PANTHER" id="PTHR43140:SF1">
    <property type="entry name" value="TYPE I RESTRICTION ENZYME ECOKI SPECIFICITY SUBUNIT"/>
    <property type="match status" value="1"/>
</dbReference>
<protein>
    <submittedName>
        <fullName evidence="6">Restriction endonuclease subunit S</fullName>
    </submittedName>
</protein>
<keyword evidence="2" id="KW-0680">Restriction system</keyword>
<evidence type="ECO:0000259" key="5">
    <source>
        <dbReference type="Pfam" id="PF01420"/>
    </source>
</evidence>
<dbReference type="Gene3D" id="3.90.220.20">
    <property type="entry name" value="DNA methylase specificity domains"/>
    <property type="match status" value="2"/>
</dbReference>
<gene>
    <name evidence="6" type="ORF">CYQ77_11745</name>
</gene>
<dbReference type="InterPro" id="IPR000055">
    <property type="entry name" value="Restrct_endonuc_typeI_TRD"/>
</dbReference>
<dbReference type="InterPro" id="IPR044946">
    <property type="entry name" value="Restrct_endonuc_typeI_TRD_sf"/>
</dbReference>
<sequence>MTPEQLKASILQRAMEGKLVPQDPNDEPASELLKRIKAEKEKLIKEGKIKRDKNETEIYRGDDGLHYEKFADGTVKEVDVPFDIPESWEWVRFSEVSTIVRGGSPRPIKEFITEADDGINWIKIGDTDKGGKFINSTKEKIKPSGLKKTRYVTKGTFLLTNSMSFGRPYILNVDGAIHDGWLAISNYEEVFSRDFLYYLLSSKVAYHQFLALISGAVVKNLNSDKVASLLVPVPPQKEQERIVSAIMVGLPKVDDYQKLHDRLEKINKELPEKLRKSILQYAMQGKLVPQDPNDEPVEVLLEKIRQEKQKLFEEGKLKKKDLQESIIYKGDDNSYYEKSGDKQIHIDVPFDIPEHWKWVKLNYICHYIQRGKSPKYVEKSEIPIISQKCIQWSGFDLSPARFLDPKYFSSYDNIRLVRHNDLLWCSTGKGTVGRIGIFTDDDRGIYSNIVADSHVTVIRQFDEINSNFTLEYLSSPEIQMNMDDLTTGSTKQQELSLSTVTNILLPICGRSEQDKIISKITQFERYIYQIQIIV</sequence>
<accession>A0AB37VQE7</accession>
<evidence type="ECO:0000256" key="1">
    <source>
        <dbReference type="ARBA" id="ARBA00010923"/>
    </source>
</evidence>
<dbReference type="InterPro" id="IPR051212">
    <property type="entry name" value="Type-I_RE_S_subunit"/>
</dbReference>
<evidence type="ECO:0000256" key="3">
    <source>
        <dbReference type="ARBA" id="ARBA00023125"/>
    </source>
</evidence>
<comment type="caution">
    <text evidence="6">The sequence shown here is derived from an EMBL/GenBank/DDBJ whole genome shotgun (WGS) entry which is preliminary data.</text>
</comment>
<keyword evidence="6" id="KW-0255">Endonuclease</keyword>
<reference evidence="6 7" key="1">
    <citation type="submission" date="2017-12" db="EMBL/GenBank/DDBJ databases">
        <title>A pool of 800 enterococci isolated from chicken carcass rinse samples from New Zealand.</title>
        <authorList>
            <person name="Zhang J."/>
            <person name="Rogers L."/>
            <person name="Midwinter A."/>
            <person name="French N."/>
        </authorList>
    </citation>
    <scope>NUCLEOTIDE SEQUENCE [LARGE SCALE GENOMIC DNA]</scope>
    <source>
        <strain evidence="6 7">EN697</strain>
    </source>
</reference>
<dbReference type="PANTHER" id="PTHR43140">
    <property type="entry name" value="TYPE-1 RESTRICTION ENZYME ECOKI SPECIFICITY PROTEIN"/>
    <property type="match status" value="1"/>
</dbReference>
<feature type="domain" description="Type I restriction modification DNA specificity" evidence="5">
    <location>
        <begin position="353"/>
        <end position="525"/>
    </location>
</feature>
<proteinExistence type="inferred from homology"/>
<organism evidence="6 7">
    <name type="scientific">Enterococcus faecium</name>
    <name type="common">Streptococcus faecium</name>
    <dbReference type="NCBI Taxonomy" id="1352"/>
    <lineage>
        <taxon>Bacteria</taxon>
        <taxon>Bacillati</taxon>
        <taxon>Bacillota</taxon>
        <taxon>Bacilli</taxon>
        <taxon>Lactobacillales</taxon>
        <taxon>Enterococcaceae</taxon>
        <taxon>Enterococcus</taxon>
    </lineage>
</organism>
<dbReference type="Pfam" id="PF01420">
    <property type="entry name" value="Methylase_S"/>
    <property type="match status" value="2"/>
</dbReference>
<keyword evidence="6" id="KW-0378">Hydrolase</keyword>
<dbReference type="AlphaFoldDB" id="A0AB37VQE7"/>
<dbReference type="SUPFAM" id="SSF116734">
    <property type="entry name" value="DNA methylase specificity domain"/>
    <property type="match status" value="2"/>
</dbReference>
<comment type="subunit">
    <text evidence="4">The methyltransferase is composed of M and S polypeptides.</text>
</comment>
<dbReference type="EMBL" id="PJVH01000051">
    <property type="protein sequence ID" value="RXU85103.1"/>
    <property type="molecule type" value="Genomic_DNA"/>
</dbReference>
<evidence type="ECO:0000256" key="2">
    <source>
        <dbReference type="ARBA" id="ARBA00022747"/>
    </source>
</evidence>